<dbReference type="RefSeq" id="WP_341416159.1">
    <property type="nucleotide sequence ID" value="NZ_JBBPCC010000008.1"/>
</dbReference>
<dbReference type="Proteomes" id="UP001469365">
    <property type="component" value="Unassembled WGS sequence"/>
</dbReference>
<dbReference type="Pfam" id="PF13411">
    <property type="entry name" value="MerR_1"/>
    <property type="match status" value="1"/>
</dbReference>
<dbReference type="InterPro" id="IPR010499">
    <property type="entry name" value="AraC_E-bd"/>
</dbReference>
<dbReference type="Pfam" id="PF06445">
    <property type="entry name" value="GyrI-like"/>
    <property type="match status" value="1"/>
</dbReference>
<evidence type="ECO:0000256" key="1">
    <source>
        <dbReference type="ARBA" id="ARBA00023125"/>
    </source>
</evidence>
<dbReference type="InterPro" id="IPR000551">
    <property type="entry name" value="MerR-type_HTH_dom"/>
</dbReference>
<dbReference type="InterPro" id="IPR009061">
    <property type="entry name" value="DNA-bd_dom_put_sf"/>
</dbReference>
<dbReference type="InterPro" id="IPR029442">
    <property type="entry name" value="GyrI-like"/>
</dbReference>
<dbReference type="PROSITE" id="PS00552">
    <property type="entry name" value="HTH_MERR_1"/>
    <property type="match status" value="1"/>
</dbReference>
<dbReference type="Gene3D" id="1.10.1660.10">
    <property type="match status" value="1"/>
</dbReference>
<dbReference type="InterPro" id="IPR047057">
    <property type="entry name" value="MerR_fam"/>
</dbReference>
<keyword evidence="4" id="KW-1185">Reference proteome</keyword>
<reference evidence="3 4" key="1">
    <citation type="submission" date="2024-04" db="EMBL/GenBank/DDBJ databases">
        <title>draft genome sequnece of Paenibacillus filicis.</title>
        <authorList>
            <person name="Kim D.-U."/>
        </authorList>
    </citation>
    <scope>NUCLEOTIDE SEQUENCE [LARGE SCALE GENOMIC DNA]</scope>
    <source>
        <strain evidence="3 4">KACC14197</strain>
    </source>
</reference>
<evidence type="ECO:0000313" key="3">
    <source>
        <dbReference type="EMBL" id="MEK8129060.1"/>
    </source>
</evidence>
<organism evidence="3 4">
    <name type="scientific">Paenibacillus filicis</name>
    <dbReference type="NCBI Taxonomy" id="669464"/>
    <lineage>
        <taxon>Bacteria</taxon>
        <taxon>Bacillati</taxon>
        <taxon>Bacillota</taxon>
        <taxon>Bacilli</taxon>
        <taxon>Bacillales</taxon>
        <taxon>Paenibacillaceae</taxon>
        <taxon>Paenibacillus</taxon>
    </lineage>
</organism>
<dbReference type="PANTHER" id="PTHR30204:SF97">
    <property type="entry name" value="MERR FAMILY REGULATORY PROTEIN"/>
    <property type="match status" value="1"/>
</dbReference>
<dbReference type="PROSITE" id="PS50937">
    <property type="entry name" value="HTH_MERR_2"/>
    <property type="match status" value="1"/>
</dbReference>
<sequence>MFKIGDFSRLSSISIRMLRHYDKLGLLVPDYIDEQTGYRHYTARQLRQVNKIQRLKEMGFTLGVIKEMLARQDSIEQLRWYFSVREAEVREELDLLHKQSKLLESSIELLREDVVRMDYHVTVKEIPARHVISLRQIIPSYAHEGQLWESAGAEMARQHVSLAEVPYVVAIFHDPEHRESDVDVEVQLAVEGRYADQGGIVFKDVPGIRVASVMVHGSYDQMQAVMEATAQWMEDHSYGLGGPMFNIYHVSPAQDPNPDNWVTEACFPIVELRPSGV</sequence>
<dbReference type="SMART" id="SM00871">
    <property type="entry name" value="AraC_E_bind"/>
    <property type="match status" value="1"/>
</dbReference>
<dbReference type="SMART" id="SM00422">
    <property type="entry name" value="HTH_MERR"/>
    <property type="match status" value="1"/>
</dbReference>
<keyword evidence="1" id="KW-0238">DNA-binding</keyword>
<proteinExistence type="predicted"/>
<dbReference type="CDD" id="cd01107">
    <property type="entry name" value="HTH_BmrR"/>
    <property type="match status" value="1"/>
</dbReference>
<protein>
    <submittedName>
        <fullName evidence="3">MerR family transcriptional regulator</fullName>
    </submittedName>
</protein>
<dbReference type="Gene3D" id="3.20.80.10">
    <property type="entry name" value="Regulatory factor, effector binding domain"/>
    <property type="match status" value="1"/>
</dbReference>
<accession>A0ABU9DLW6</accession>
<name>A0ABU9DLW6_9BACL</name>
<dbReference type="SUPFAM" id="SSF46955">
    <property type="entry name" value="Putative DNA-binding domain"/>
    <property type="match status" value="1"/>
</dbReference>
<dbReference type="EMBL" id="JBBPCC010000008">
    <property type="protein sequence ID" value="MEK8129060.1"/>
    <property type="molecule type" value="Genomic_DNA"/>
</dbReference>
<gene>
    <name evidence="3" type="ORF">WMW72_14240</name>
</gene>
<evidence type="ECO:0000259" key="2">
    <source>
        <dbReference type="PROSITE" id="PS50937"/>
    </source>
</evidence>
<comment type="caution">
    <text evidence="3">The sequence shown here is derived from an EMBL/GenBank/DDBJ whole genome shotgun (WGS) entry which is preliminary data.</text>
</comment>
<dbReference type="SUPFAM" id="SSF55136">
    <property type="entry name" value="Probable bacterial effector-binding domain"/>
    <property type="match status" value="1"/>
</dbReference>
<feature type="domain" description="HTH merR-type" evidence="2">
    <location>
        <begin position="1"/>
        <end position="71"/>
    </location>
</feature>
<dbReference type="PANTHER" id="PTHR30204">
    <property type="entry name" value="REDOX-CYCLING DRUG-SENSING TRANSCRIPTIONAL ACTIVATOR SOXR"/>
    <property type="match status" value="1"/>
</dbReference>
<evidence type="ECO:0000313" key="4">
    <source>
        <dbReference type="Proteomes" id="UP001469365"/>
    </source>
</evidence>
<dbReference type="InterPro" id="IPR011256">
    <property type="entry name" value="Reg_factor_effector_dom_sf"/>
</dbReference>